<dbReference type="NCBIfam" id="TIGR02495">
    <property type="entry name" value="NrdG2"/>
    <property type="match status" value="1"/>
</dbReference>
<dbReference type="SFLD" id="SFLDS00029">
    <property type="entry name" value="Radical_SAM"/>
    <property type="match status" value="1"/>
</dbReference>
<sequence length="231" mass="26304">MEIKGLAKTTLLDYPGHVAATIFTGGCDFKCPFCHNKSLVMHPDRLPSIPVEEIYDFLERRKAALEGICITGGEPLLQDDLCEFLYNVKMMGYKVKIDTNGYDPTHLSHILKNNLADYIAMDIKNSQENYAKAAGVSDLDLTRIKLSVDLLKDSDIDYEFRTTVAKELHQWEDIEAIGQWLCGARAYYLQPYVEGDDVIMPVFSSYSKKEMLEMKEMLSLYINYVDVRGFA</sequence>
<dbReference type="Gene3D" id="3.20.20.70">
    <property type="entry name" value="Aldolase class I"/>
    <property type="match status" value="1"/>
</dbReference>
<dbReference type="PROSITE" id="PS51918">
    <property type="entry name" value="RADICAL_SAM"/>
    <property type="match status" value="1"/>
</dbReference>
<dbReference type="InterPro" id="IPR012840">
    <property type="entry name" value="NrdG2"/>
</dbReference>
<dbReference type="GO" id="GO:0043365">
    <property type="term" value="F:[formate-C-acetyltransferase]-activating enzyme activity"/>
    <property type="evidence" value="ECO:0007669"/>
    <property type="project" value="UniProtKB-EC"/>
</dbReference>
<dbReference type="GO" id="GO:0051539">
    <property type="term" value="F:4 iron, 4 sulfur cluster binding"/>
    <property type="evidence" value="ECO:0007669"/>
    <property type="project" value="UniProtKB-KW"/>
</dbReference>
<evidence type="ECO:0000256" key="2">
    <source>
        <dbReference type="ARBA" id="ARBA00022485"/>
    </source>
</evidence>
<protein>
    <submittedName>
        <fullName evidence="8">Pyruvate formate lyase activating enzyme</fullName>
        <ecNumber evidence="8">1.97.1.4</ecNumber>
    </submittedName>
</protein>
<keyword evidence="8" id="KW-0560">Oxidoreductase</keyword>
<dbReference type="SUPFAM" id="SSF102114">
    <property type="entry name" value="Radical SAM enzymes"/>
    <property type="match status" value="1"/>
</dbReference>
<keyword evidence="3" id="KW-0949">S-adenosyl-L-methionine</keyword>
<dbReference type="PANTHER" id="PTHR30352:SF5">
    <property type="entry name" value="PYRUVATE FORMATE-LYASE 1-ACTIVATING ENZYME"/>
    <property type="match status" value="1"/>
</dbReference>
<name>A0A7W8M4T4_9FIRM</name>
<dbReference type="EC" id="1.97.1.4" evidence="8"/>
<dbReference type="PROSITE" id="PS51257">
    <property type="entry name" value="PROKAR_LIPOPROTEIN"/>
    <property type="match status" value="1"/>
</dbReference>
<dbReference type="CDD" id="cd01335">
    <property type="entry name" value="Radical_SAM"/>
    <property type="match status" value="1"/>
</dbReference>
<keyword evidence="2" id="KW-0004">4Fe-4S</keyword>
<comment type="caution">
    <text evidence="8">The sequence shown here is derived from an EMBL/GenBank/DDBJ whole genome shotgun (WGS) entry which is preliminary data.</text>
</comment>
<dbReference type="AlphaFoldDB" id="A0A7W8M4T4"/>
<evidence type="ECO:0000256" key="6">
    <source>
        <dbReference type="ARBA" id="ARBA00023014"/>
    </source>
</evidence>
<dbReference type="GO" id="GO:0016829">
    <property type="term" value="F:lyase activity"/>
    <property type="evidence" value="ECO:0007669"/>
    <property type="project" value="UniProtKB-KW"/>
</dbReference>
<keyword evidence="5" id="KW-0408">Iron</keyword>
<keyword evidence="8" id="KW-0456">Lyase</keyword>
<evidence type="ECO:0000256" key="5">
    <source>
        <dbReference type="ARBA" id="ARBA00023004"/>
    </source>
</evidence>
<evidence type="ECO:0000313" key="8">
    <source>
        <dbReference type="EMBL" id="MBB5263902.1"/>
    </source>
</evidence>
<evidence type="ECO:0000256" key="3">
    <source>
        <dbReference type="ARBA" id="ARBA00022691"/>
    </source>
</evidence>
<dbReference type="InterPro" id="IPR034457">
    <property type="entry name" value="Organic_radical-activating"/>
</dbReference>
<reference evidence="8 9" key="1">
    <citation type="submission" date="2020-08" db="EMBL/GenBank/DDBJ databases">
        <title>Genomic Encyclopedia of Type Strains, Phase IV (KMG-IV): sequencing the most valuable type-strain genomes for metagenomic binning, comparative biology and taxonomic classification.</title>
        <authorList>
            <person name="Goeker M."/>
        </authorList>
    </citation>
    <scope>NUCLEOTIDE SEQUENCE [LARGE SCALE GENOMIC DNA]</scope>
    <source>
        <strain evidence="8 9">DSM 106146</strain>
    </source>
</reference>
<feature type="domain" description="Radical SAM core" evidence="7">
    <location>
        <begin position="12"/>
        <end position="226"/>
    </location>
</feature>
<keyword evidence="6" id="KW-0411">Iron-sulfur</keyword>
<evidence type="ECO:0000313" key="9">
    <source>
        <dbReference type="Proteomes" id="UP000543642"/>
    </source>
</evidence>
<gene>
    <name evidence="8" type="ORF">HNP82_001007</name>
</gene>
<dbReference type="RefSeq" id="WP_183772148.1">
    <property type="nucleotide sequence ID" value="NZ_CAWVEG010000140.1"/>
</dbReference>
<dbReference type="Proteomes" id="UP000543642">
    <property type="component" value="Unassembled WGS sequence"/>
</dbReference>
<dbReference type="Pfam" id="PF04055">
    <property type="entry name" value="Radical_SAM"/>
    <property type="match status" value="1"/>
</dbReference>
<dbReference type="InterPro" id="IPR007197">
    <property type="entry name" value="rSAM"/>
</dbReference>
<dbReference type="GO" id="GO:0046872">
    <property type="term" value="F:metal ion binding"/>
    <property type="evidence" value="ECO:0007669"/>
    <property type="project" value="UniProtKB-KW"/>
</dbReference>
<dbReference type="SFLD" id="SFLDG01094">
    <property type="entry name" value="Uncharacterised_Radical_SAM_Su"/>
    <property type="match status" value="1"/>
</dbReference>
<accession>A0A7W8M4T4</accession>
<dbReference type="InterPro" id="IPR058240">
    <property type="entry name" value="rSAM_sf"/>
</dbReference>
<evidence type="ECO:0000256" key="4">
    <source>
        <dbReference type="ARBA" id="ARBA00022723"/>
    </source>
</evidence>
<comment type="cofactor">
    <cofactor evidence="1">
        <name>[4Fe-4S] cluster</name>
        <dbReference type="ChEBI" id="CHEBI:49883"/>
    </cofactor>
</comment>
<evidence type="ECO:0000259" key="7">
    <source>
        <dbReference type="PROSITE" id="PS51918"/>
    </source>
</evidence>
<dbReference type="EMBL" id="JACHFW010000003">
    <property type="protein sequence ID" value="MBB5263902.1"/>
    <property type="molecule type" value="Genomic_DNA"/>
</dbReference>
<keyword evidence="8" id="KW-0670">Pyruvate</keyword>
<dbReference type="InterPro" id="IPR013785">
    <property type="entry name" value="Aldolase_TIM"/>
</dbReference>
<proteinExistence type="predicted"/>
<dbReference type="PANTHER" id="PTHR30352">
    <property type="entry name" value="PYRUVATE FORMATE-LYASE-ACTIVATING ENZYME"/>
    <property type="match status" value="1"/>
</dbReference>
<evidence type="ECO:0000256" key="1">
    <source>
        <dbReference type="ARBA" id="ARBA00001966"/>
    </source>
</evidence>
<organism evidence="8 9">
    <name type="scientific">Catenibacillus scindens</name>
    <dbReference type="NCBI Taxonomy" id="673271"/>
    <lineage>
        <taxon>Bacteria</taxon>
        <taxon>Bacillati</taxon>
        <taxon>Bacillota</taxon>
        <taxon>Clostridia</taxon>
        <taxon>Lachnospirales</taxon>
        <taxon>Lachnospiraceae</taxon>
        <taxon>Catenibacillus</taxon>
    </lineage>
</organism>
<keyword evidence="9" id="KW-1185">Reference proteome</keyword>
<keyword evidence="4" id="KW-0479">Metal-binding</keyword>